<comment type="caution">
    <text evidence="4">The sequence shown here is derived from an EMBL/GenBank/DDBJ whole genome shotgun (WGS) entry which is preliminary data.</text>
</comment>
<dbReference type="EMBL" id="JARKIB010000168">
    <property type="protein sequence ID" value="KAJ7729029.1"/>
    <property type="molecule type" value="Genomic_DNA"/>
</dbReference>
<proteinExistence type="predicted"/>
<dbReference type="CDD" id="cd00882">
    <property type="entry name" value="Ras_like_GTPase"/>
    <property type="match status" value="1"/>
</dbReference>
<keyword evidence="2" id="KW-0812">Transmembrane</keyword>
<feature type="transmembrane region" description="Helical" evidence="2">
    <location>
        <begin position="401"/>
        <end position="422"/>
    </location>
</feature>
<dbReference type="AlphaFoldDB" id="A0AAD7MSS1"/>
<keyword evidence="2" id="KW-0472">Membrane</keyword>
<dbReference type="GO" id="GO:0005525">
    <property type="term" value="F:GTP binding"/>
    <property type="evidence" value="ECO:0007669"/>
    <property type="project" value="InterPro"/>
</dbReference>
<evidence type="ECO:0000313" key="5">
    <source>
        <dbReference type="Proteomes" id="UP001215598"/>
    </source>
</evidence>
<dbReference type="Proteomes" id="UP001215598">
    <property type="component" value="Unassembled WGS sequence"/>
</dbReference>
<keyword evidence="2" id="KW-1133">Transmembrane helix</keyword>
<accession>A0AAD7MSS1</accession>
<feature type="domain" description="G" evidence="3">
    <location>
        <begin position="57"/>
        <end position="131"/>
    </location>
</feature>
<feature type="region of interest" description="Disordered" evidence="1">
    <location>
        <begin position="501"/>
        <end position="525"/>
    </location>
</feature>
<sequence length="525" mass="58504">MTAQLKITCDQPLDKAVSFLLPPSMTESLETQLSSLTFNEELDSTYDAIVESCPKFRILLIGRSGVGKSALINAVFGSGVAIEEHGIQPGTVPDINHEFVLPNNPRLVFHDSQGFSHGDGQNFETVLRFIRERGERPQLEDRLHVIWLCTEIPIYGGSLFQTAEERILHSSDLKVPIVIVFTKFDKPVNKIKRKLPKTVDRDKHPTRRGLQYALIAFFGFDSLIISLEHIDFKDTLDRLVDLTEKEVKGAMSYVWASSQCPSADLKIKASIQIGKKSRPISRLCSAFSSLWLDVVLRDLVSCWGFDDPQGLLKSNLFKTKMTTLQEDLLDDESSTFPKIPLGAVATVAGIVSGVIPPAAPFAIPIAAGLVFAAWVYKVYLTTYEPLASSHQMFMSRRSPQVLRGLMGYIIDLTIVMQSLFWLTRARAEAESKAVGDPIATVPLSKRLVELAYKAYATDEHSRTVHAEIRQFVKRTIALKPELVLGQIVKLIETHRFQPSKGFQSEAESERGSVEESVNWDTGNSV</sequence>
<evidence type="ECO:0000256" key="1">
    <source>
        <dbReference type="SAM" id="MobiDB-lite"/>
    </source>
</evidence>
<gene>
    <name evidence="4" type="ORF">B0H16DRAFT_1734394</name>
</gene>
<reference evidence="4" key="1">
    <citation type="submission" date="2023-03" db="EMBL/GenBank/DDBJ databases">
        <title>Massive genome expansion in bonnet fungi (Mycena s.s.) driven by repeated elements and novel gene families across ecological guilds.</title>
        <authorList>
            <consortium name="Lawrence Berkeley National Laboratory"/>
            <person name="Harder C.B."/>
            <person name="Miyauchi S."/>
            <person name="Viragh M."/>
            <person name="Kuo A."/>
            <person name="Thoen E."/>
            <person name="Andreopoulos B."/>
            <person name="Lu D."/>
            <person name="Skrede I."/>
            <person name="Drula E."/>
            <person name="Henrissat B."/>
            <person name="Morin E."/>
            <person name="Kohler A."/>
            <person name="Barry K."/>
            <person name="LaButti K."/>
            <person name="Morin E."/>
            <person name="Salamov A."/>
            <person name="Lipzen A."/>
            <person name="Mereny Z."/>
            <person name="Hegedus B."/>
            <person name="Baldrian P."/>
            <person name="Stursova M."/>
            <person name="Weitz H."/>
            <person name="Taylor A."/>
            <person name="Grigoriev I.V."/>
            <person name="Nagy L.G."/>
            <person name="Martin F."/>
            <person name="Kauserud H."/>
        </authorList>
    </citation>
    <scope>NUCLEOTIDE SEQUENCE</scope>
    <source>
        <strain evidence="4">CBHHK182m</strain>
    </source>
</reference>
<dbReference type="Gene3D" id="3.40.50.300">
    <property type="entry name" value="P-loop containing nucleotide triphosphate hydrolases"/>
    <property type="match status" value="1"/>
</dbReference>
<organism evidence="4 5">
    <name type="scientific">Mycena metata</name>
    <dbReference type="NCBI Taxonomy" id="1033252"/>
    <lineage>
        <taxon>Eukaryota</taxon>
        <taxon>Fungi</taxon>
        <taxon>Dikarya</taxon>
        <taxon>Basidiomycota</taxon>
        <taxon>Agaricomycotina</taxon>
        <taxon>Agaricomycetes</taxon>
        <taxon>Agaricomycetidae</taxon>
        <taxon>Agaricales</taxon>
        <taxon>Marasmiineae</taxon>
        <taxon>Mycenaceae</taxon>
        <taxon>Mycena</taxon>
    </lineage>
</organism>
<protein>
    <recommendedName>
        <fullName evidence="3">G domain-containing protein</fullName>
    </recommendedName>
</protein>
<feature type="transmembrane region" description="Helical" evidence="2">
    <location>
        <begin position="361"/>
        <end position="380"/>
    </location>
</feature>
<dbReference type="InterPro" id="IPR027417">
    <property type="entry name" value="P-loop_NTPase"/>
</dbReference>
<evidence type="ECO:0000256" key="2">
    <source>
        <dbReference type="SAM" id="Phobius"/>
    </source>
</evidence>
<keyword evidence="5" id="KW-1185">Reference proteome</keyword>
<name>A0AAD7MSS1_9AGAR</name>
<dbReference type="InterPro" id="IPR006073">
    <property type="entry name" value="GTP-bd"/>
</dbReference>
<dbReference type="SUPFAM" id="SSF52540">
    <property type="entry name" value="P-loop containing nucleoside triphosphate hydrolases"/>
    <property type="match status" value="1"/>
</dbReference>
<evidence type="ECO:0000259" key="3">
    <source>
        <dbReference type="Pfam" id="PF01926"/>
    </source>
</evidence>
<evidence type="ECO:0000313" key="4">
    <source>
        <dbReference type="EMBL" id="KAJ7729029.1"/>
    </source>
</evidence>
<dbReference type="Pfam" id="PF01926">
    <property type="entry name" value="MMR_HSR1"/>
    <property type="match status" value="1"/>
</dbReference>